<name>A0ABD6C7R6_9EURY</name>
<dbReference type="AlphaFoldDB" id="A0ABD6C7R6"/>
<keyword evidence="1 3" id="KW-0378">Hydrolase</keyword>
<dbReference type="Proteomes" id="UP001597119">
    <property type="component" value="Unassembled WGS sequence"/>
</dbReference>
<evidence type="ECO:0000256" key="1">
    <source>
        <dbReference type="ARBA" id="ARBA00022801"/>
    </source>
</evidence>
<protein>
    <submittedName>
        <fullName evidence="3">Alpha/beta fold hydrolase</fullName>
    </submittedName>
</protein>
<organism evidence="3 4">
    <name type="scientific">Halorientalis brevis</name>
    <dbReference type="NCBI Taxonomy" id="1126241"/>
    <lineage>
        <taxon>Archaea</taxon>
        <taxon>Methanobacteriati</taxon>
        <taxon>Methanobacteriota</taxon>
        <taxon>Stenosarchaea group</taxon>
        <taxon>Halobacteria</taxon>
        <taxon>Halobacteriales</taxon>
        <taxon>Haloarculaceae</taxon>
        <taxon>Halorientalis</taxon>
    </lineage>
</organism>
<evidence type="ECO:0000259" key="2">
    <source>
        <dbReference type="Pfam" id="PF00561"/>
    </source>
</evidence>
<dbReference type="Gene3D" id="3.40.50.1820">
    <property type="entry name" value="alpha/beta hydrolase"/>
    <property type="match status" value="1"/>
</dbReference>
<proteinExistence type="predicted"/>
<dbReference type="EMBL" id="JBHUDJ010000001">
    <property type="protein sequence ID" value="MFD1585854.1"/>
    <property type="molecule type" value="Genomic_DNA"/>
</dbReference>
<dbReference type="PRINTS" id="PR00412">
    <property type="entry name" value="EPOXHYDRLASE"/>
</dbReference>
<accession>A0ABD6C7R6</accession>
<dbReference type="GO" id="GO:0016787">
    <property type="term" value="F:hydrolase activity"/>
    <property type="evidence" value="ECO:0007669"/>
    <property type="project" value="UniProtKB-KW"/>
</dbReference>
<dbReference type="PANTHER" id="PTHR43329">
    <property type="entry name" value="EPOXIDE HYDROLASE"/>
    <property type="match status" value="1"/>
</dbReference>
<dbReference type="PRINTS" id="PR00111">
    <property type="entry name" value="ABHYDROLASE"/>
</dbReference>
<evidence type="ECO:0000313" key="3">
    <source>
        <dbReference type="EMBL" id="MFD1585854.1"/>
    </source>
</evidence>
<dbReference type="InterPro" id="IPR029058">
    <property type="entry name" value="AB_hydrolase_fold"/>
</dbReference>
<reference evidence="3 4" key="1">
    <citation type="journal article" date="2019" name="Int. J. Syst. Evol. Microbiol.">
        <title>The Global Catalogue of Microorganisms (GCM) 10K type strain sequencing project: providing services to taxonomists for standard genome sequencing and annotation.</title>
        <authorList>
            <consortium name="The Broad Institute Genomics Platform"/>
            <consortium name="The Broad Institute Genome Sequencing Center for Infectious Disease"/>
            <person name="Wu L."/>
            <person name="Ma J."/>
        </authorList>
    </citation>
    <scope>NUCLEOTIDE SEQUENCE [LARGE SCALE GENOMIC DNA]</scope>
    <source>
        <strain evidence="3 4">CGMCC 1.12125</strain>
    </source>
</reference>
<dbReference type="RefSeq" id="WP_247376990.1">
    <property type="nucleotide sequence ID" value="NZ_JALLGV010000003.1"/>
</dbReference>
<evidence type="ECO:0000313" key="4">
    <source>
        <dbReference type="Proteomes" id="UP001597119"/>
    </source>
</evidence>
<dbReference type="InterPro" id="IPR000073">
    <property type="entry name" value="AB_hydrolase_1"/>
</dbReference>
<keyword evidence="4" id="KW-1185">Reference proteome</keyword>
<gene>
    <name evidence="3" type="ORF">ACFR9U_02575</name>
</gene>
<sequence length="306" mass="34214">MTEGDIDDQVTHHDALINGVRLHYVTAGPKDGDLVVLLHGFPEFWYSWRNQIPALVEEGYRVAALDMRGYNESEKPQDVESYEIEQLVGDVVGFIDHLGEESAHVVSHDWGGAVAWALGIAQPEVIDKLVVMNAPHPAAFARNLDLDQLKRSWYVLFFQIPMLPEWLLTADDGQLVGDLFRDQAADPDAFSEDDVERYKEAFTKPGAATGAINYYRSYFRAIAEPMARSALPVVGQFFDPPGSEEIPVETLLLWGEQDEALGVDLSMGLDEWVPDIQVERYPAASHWVQCDAPEQVNADLIDFLAD</sequence>
<dbReference type="Pfam" id="PF00561">
    <property type="entry name" value="Abhydrolase_1"/>
    <property type="match status" value="1"/>
</dbReference>
<dbReference type="InterPro" id="IPR000639">
    <property type="entry name" value="Epox_hydrolase-like"/>
</dbReference>
<dbReference type="SUPFAM" id="SSF53474">
    <property type="entry name" value="alpha/beta-Hydrolases"/>
    <property type="match status" value="1"/>
</dbReference>
<feature type="domain" description="AB hydrolase-1" evidence="2">
    <location>
        <begin position="34"/>
        <end position="293"/>
    </location>
</feature>
<comment type="caution">
    <text evidence="3">The sequence shown here is derived from an EMBL/GenBank/DDBJ whole genome shotgun (WGS) entry which is preliminary data.</text>
</comment>